<comment type="domain">
    <text evidence="11">Consists of 3 domains; the N-terminus binds the ribosome, the middle domain has PPIase activity, while the C-terminus has intrinsic chaperone activity on its own.</text>
</comment>
<comment type="similarity">
    <text evidence="2 11">Belongs to the FKBP-type PPIase family. Tig subfamily.</text>
</comment>
<evidence type="ECO:0000256" key="3">
    <source>
        <dbReference type="ARBA" id="ARBA00013194"/>
    </source>
</evidence>
<evidence type="ECO:0000313" key="17">
    <source>
        <dbReference type="EMBL" id="MDY5145679.1"/>
    </source>
</evidence>
<feature type="coiled-coil region" evidence="12">
    <location>
        <begin position="132"/>
        <end position="159"/>
    </location>
</feature>
<dbReference type="PROSITE" id="PS50890">
    <property type="entry name" value="PUA"/>
    <property type="match status" value="1"/>
</dbReference>
<keyword evidence="18" id="KW-1185">Reference proteome</keyword>
<reference evidence="16 18" key="1">
    <citation type="submission" date="2023-10" db="EMBL/GenBank/DDBJ databases">
        <title>Whole Genome based description of the genera Actinobaculum and Actinotignum reveals a complex phylogenetic relationship within the species included in the genus Actinotignum.</title>
        <authorList>
            <person name="Jensen C.S."/>
            <person name="Dargis R."/>
            <person name="Kemp M."/>
            <person name="Christensen J.J."/>
        </authorList>
    </citation>
    <scope>NUCLEOTIDE SEQUENCE</scope>
    <source>
        <strain evidence="17 18">SLA_B089</strain>
        <strain evidence="16">SLA_B245</strain>
    </source>
</reference>
<dbReference type="GO" id="GO:0051083">
    <property type="term" value="P:'de novo' cotranslational protein folding"/>
    <property type="evidence" value="ECO:0007669"/>
    <property type="project" value="TreeGrafter"/>
</dbReference>
<dbReference type="GO" id="GO:0043335">
    <property type="term" value="P:protein unfolding"/>
    <property type="evidence" value="ECO:0007669"/>
    <property type="project" value="TreeGrafter"/>
</dbReference>
<dbReference type="RefSeq" id="WP_087071031.1">
    <property type="nucleotide sequence ID" value="NZ_CAUPFC010000001.1"/>
</dbReference>
<keyword evidence="9 11" id="KW-0131">Cell cycle</keyword>
<dbReference type="Gene3D" id="3.10.50.40">
    <property type="match status" value="1"/>
</dbReference>
<evidence type="ECO:0000313" key="18">
    <source>
        <dbReference type="Proteomes" id="UP001284901"/>
    </source>
</evidence>
<evidence type="ECO:0000256" key="13">
    <source>
        <dbReference type="SAM" id="MobiDB-lite"/>
    </source>
</evidence>
<protein>
    <recommendedName>
        <fullName evidence="4 11">Trigger factor</fullName>
        <shortName evidence="11">TF</shortName>
        <ecNumber evidence="3 11">5.2.1.8</ecNumber>
    </recommendedName>
    <alternativeName>
        <fullName evidence="10 11">PPIase</fullName>
    </alternativeName>
</protein>
<comment type="subcellular location">
    <subcellularLocation>
        <location evidence="11">Cytoplasm</location>
    </subcellularLocation>
    <text evidence="11">About half TF is bound to the ribosome near the polypeptide exit tunnel while the other half is free in the cytoplasm.</text>
</comment>
<evidence type="ECO:0000256" key="12">
    <source>
        <dbReference type="SAM" id="Coils"/>
    </source>
</evidence>
<name>A0AAW9HGA1_9ACTO</name>
<dbReference type="AlphaFoldDB" id="A0AAW9HGA1"/>
<dbReference type="SUPFAM" id="SSF102735">
    <property type="entry name" value="Trigger factor ribosome-binding domain"/>
    <property type="match status" value="1"/>
</dbReference>
<keyword evidence="8 11" id="KW-0413">Isomerase</keyword>
<comment type="catalytic activity">
    <reaction evidence="1 11">
        <text>[protein]-peptidylproline (omega=180) = [protein]-peptidylproline (omega=0)</text>
        <dbReference type="Rhea" id="RHEA:16237"/>
        <dbReference type="Rhea" id="RHEA-COMP:10747"/>
        <dbReference type="Rhea" id="RHEA-COMP:10748"/>
        <dbReference type="ChEBI" id="CHEBI:83833"/>
        <dbReference type="ChEBI" id="CHEBI:83834"/>
        <dbReference type="EC" id="5.2.1.8"/>
    </reaction>
</comment>
<dbReference type="EMBL" id="JAWNFV010000001">
    <property type="protein sequence ID" value="MDY5139870.1"/>
    <property type="molecule type" value="Genomic_DNA"/>
</dbReference>
<dbReference type="EMBL" id="JAWNFY010000003">
    <property type="protein sequence ID" value="MDY5145679.1"/>
    <property type="molecule type" value="Genomic_DNA"/>
</dbReference>
<dbReference type="GO" id="GO:0005737">
    <property type="term" value="C:cytoplasm"/>
    <property type="evidence" value="ECO:0007669"/>
    <property type="project" value="UniProtKB-SubCell"/>
</dbReference>
<comment type="function">
    <text evidence="11">Involved in protein export. Acts as a chaperone by maintaining the newly synthesized protein in an open conformation. Functions as a peptidyl-prolyl cis-trans isomerase.</text>
</comment>
<feature type="domain" description="Trigger factor C-terminal" evidence="15">
    <location>
        <begin position="260"/>
        <end position="399"/>
    </location>
</feature>
<keyword evidence="12" id="KW-0175">Coiled coil</keyword>
<dbReference type="Pfam" id="PF05697">
    <property type="entry name" value="Trigger_N"/>
    <property type="match status" value="1"/>
</dbReference>
<keyword evidence="11" id="KW-0963">Cytoplasm</keyword>
<dbReference type="SUPFAM" id="SSF54534">
    <property type="entry name" value="FKBP-like"/>
    <property type="match status" value="1"/>
</dbReference>
<accession>A0AAW9HGA1</accession>
<organism evidence="16 19">
    <name type="scientific">Actinotignum timonense</name>
    <dbReference type="NCBI Taxonomy" id="1870995"/>
    <lineage>
        <taxon>Bacteria</taxon>
        <taxon>Bacillati</taxon>
        <taxon>Actinomycetota</taxon>
        <taxon>Actinomycetes</taxon>
        <taxon>Actinomycetales</taxon>
        <taxon>Actinomycetaceae</taxon>
        <taxon>Actinotignum</taxon>
    </lineage>
</organism>
<dbReference type="GO" id="GO:0044183">
    <property type="term" value="F:protein folding chaperone"/>
    <property type="evidence" value="ECO:0007669"/>
    <property type="project" value="TreeGrafter"/>
</dbReference>
<feature type="region of interest" description="Disordered" evidence="13">
    <location>
        <begin position="428"/>
        <end position="492"/>
    </location>
</feature>
<dbReference type="SUPFAM" id="SSF109998">
    <property type="entry name" value="Triger factor/SurA peptide-binding domain-like"/>
    <property type="match status" value="1"/>
</dbReference>
<dbReference type="GeneID" id="92813857"/>
<dbReference type="Pfam" id="PF05698">
    <property type="entry name" value="Trigger_C"/>
    <property type="match status" value="1"/>
</dbReference>
<evidence type="ECO:0000256" key="10">
    <source>
        <dbReference type="ARBA" id="ARBA00029986"/>
    </source>
</evidence>
<dbReference type="PANTHER" id="PTHR30560:SF3">
    <property type="entry name" value="TRIGGER FACTOR-LIKE PROTEIN TIG, CHLOROPLASTIC"/>
    <property type="match status" value="1"/>
</dbReference>
<dbReference type="EC" id="5.2.1.8" evidence="3 11"/>
<dbReference type="InterPro" id="IPR037041">
    <property type="entry name" value="Trigger_fac_C_sf"/>
</dbReference>
<dbReference type="InterPro" id="IPR046357">
    <property type="entry name" value="PPIase_dom_sf"/>
</dbReference>
<evidence type="ECO:0000256" key="9">
    <source>
        <dbReference type="ARBA" id="ARBA00023306"/>
    </source>
</evidence>
<keyword evidence="7 11" id="KW-0143">Chaperone</keyword>
<feature type="compositionally biased region" description="Low complexity" evidence="13">
    <location>
        <begin position="461"/>
        <end position="492"/>
    </location>
</feature>
<evidence type="ECO:0000256" key="8">
    <source>
        <dbReference type="ARBA" id="ARBA00023235"/>
    </source>
</evidence>
<sequence length="542" mass="58149">MESSYEQLDPTQVKLTVEVPFEEFKPEIDKAAKTIGNQVQIPGFRRGHVPARVLEAQIGRAAIVEQAINDSLDGYYQDVLEEHDLVPMGRPAVDVTGVAMEKNSTEPLAFTVTVDVRPAIVIPDPAQYSFEVEATNADADAVDERLEQLRERFATLKTVERAAASRDYVTINLSASIDGEEVDSVEGVSYRIGDDNMLDGLDEAVNGASAGDELSFTSTLVGGEHAGEQADVTVVVEKVQESELPEADDDFAQLASEFDTIEELRADLAEKAATDAAQVQVMAARNLLLDKLREDVKVQLPKRVIDAEVERHLESENRATDDDHAKEIRGEIRDSLRDQIILDELVKKFGVETTQDELFNFLVQQAQSYGMDPNQFISAAAQTGQLGAFSGELRRGKALISALRLAKVVDTNGNEVDVIKVVGEKPEGELTPDFSAAPSRPVWDGPVDEDGAADSAPVQGDDAAAAPAAEAAAAAEEAPAADSGADAPAADADAFDPAAKKVDEVVEYAQGADAAEVARVLEAEKAGKARKTLVKKLEELLG</sequence>
<dbReference type="GO" id="GO:0003755">
    <property type="term" value="F:peptidyl-prolyl cis-trans isomerase activity"/>
    <property type="evidence" value="ECO:0007669"/>
    <property type="project" value="UniProtKB-UniRule"/>
</dbReference>
<feature type="domain" description="Trigger factor ribosome-binding bacterial" evidence="14">
    <location>
        <begin position="1"/>
        <end position="149"/>
    </location>
</feature>
<dbReference type="PANTHER" id="PTHR30560">
    <property type="entry name" value="TRIGGER FACTOR CHAPERONE AND PEPTIDYL-PROLYL CIS/TRANS ISOMERASE"/>
    <property type="match status" value="1"/>
</dbReference>
<dbReference type="InterPro" id="IPR008881">
    <property type="entry name" value="Trigger_fac_ribosome-bd_bac"/>
</dbReference>
<evidence type="ECO:0000256" key="5">
    <source>
        <dbReference type="ARBA" id="ARBA00022618"/>
    </source>
</evidence>
<evidence type="ECO:0000256" key="4">
    <source>
        <dbReference type="ARBA" id="ARBA00016902"/>
    </source>
</evidence>
<evidence type="ECO:0000256" key="11">
    <source>
        <dbReference type="HAMAP-Rule" id="MF_00303"/>
    </source>
</evidence>
<evidence type="ECO:0000256" key="6">
    <source>
        <dbReference type="ARBA" id="ARBA00023110"/>
    </source>
</evidence>
<dbReference type="GO" id="GO:0051301">
    <property type="term" value="P:cell division"/>
    <property type="evidence" value="ECO:0007669"/>
    <property type="project" value="UniProtKB-KW"/>
</dbReference>
<dbReference type="HAMAP" id="MF_00303">
    <property type="entry name" value="Trigger_factor_Tig"/>
    <property type="match status" value="1"/>
</dbReference>
<keyword evidence="5 11" id="KW-0132">Cell division</keyword>
<dbReference type="InterPro" id="IPR027304">
    <property type="entry name" value="Trigger_fact/SurA_dom_sf"/>
</dbReference>
<dbReference type="NCBIfam" id="TIGR00115">
    <property type="entry name" value="tig"/>
    <property type="match status" value="1"/>
</dbReference>
<dbReference type="Gene3D" id="3.30.70.1050">
    <property type="entry name" value="Trigger factor ribosome-binding domain"/>
    <property type="match status" value="1"/>
</dbReference>
<evidence type="ECO:0000256" key="1">
    <source>
        <dbReference type="ARBA" id="ARBA00000971"/>
    </source>
</evidence>
<dbReference type="Proteomes" id="UP001288320">
    <property type="component" value="Unassembled WGS sequence"/>
</dbReference>
<evidence type="ECO:0000256" key="2">
    <source>
        <dbReference type="ARBA" id="ARBA00005464"/>
    </source>
</evidence>
<evidence type="ECO:0000259" key="15">
    <source>
        <dbReference type="Pfam" id="PF05698"/>
    </source>
</evidence>
<dbReference type="GO" id="GO:0015031">
    <property type="term" value="P:protein transport"/>
    <property type="evidence" value="ECO:0007669"/>
    <property type="project" value="UniProtKB-UniRule"/>
</dbReference>
<comment type="caution">
    <text evidence="16">The sequence shown here is derived from an EMBL/GenBank/DDBJ whole genome shotgun (WGS) entry which is preliminary data.</text>
</comment>
<evidence type="ECO:0000313" key="19">
    <source>
        <dbReference type="Proteomes" id="UP001288320"/>
    </source>
</evidence>
<dbReference type="Gene3D" id="1.10.3120.10">
    <property type="entry name" value="Trigger factor, C-terminal domain"/>
    <property type="match status" value="1"/>
</dbReference>
<dbReference type="GO" id="GO:0043022">
    <property type="term" value="F:ribosome binding"/>
    <property type="evidence" value="ECO:0007669"/>
    <property type="project" value="TreeGrafter"/>
</dbReference>
<evidence type="ECO:0000256" key="7">
    <source>
        <dbReference type="ARBA" id="ARBA00023186"/>
    </source>
</evidence>
<evidence type="ECO:0000313" key="16">
    <source>
        <dbReference type="EMBL" id="MDY5139870.1"/>
    </source>
</evidence>
<dbReference type="Proteomes" id="UP001284901">
    <property type="component" value="Unassembled WGS sequence"/>
</dbReference>
<gene>
    <name evidence="11 16" type="primary">tig</name>
    <name evidence="16" type="ORF">R6G74_00855</name>
    <name evidence="17" type="ORF">R6P33_01410</name>
</gene>
<dbReference type="InterPro" id="IPR036611">
    <property type="entry name" value="Trigger_fac_ribosome-bd_sf"/>
</dbReference>
<proteinExistence type="inferred from homology"/>
<dbReference type="InterPro" id="IPR008880">
    <property type="entry name" value="Trigger_fac_C"/>
</dbReference>
<dbReference type="InterPro" id="IPR005215">
    <property type="entry name" value="Trig_fac"/>
</dbReference>
<keyword evidence="6 11" id="KW-0697">Rotamase</keyword>
<evidence type="ECO:0000259" key="14">
    <source>
        <dbReference type="Pfam" id="PF05697"/>
    </source>
</evidence>